<dbReference type="GO" id="GO:0003676">
    <property type="term" value="F:nucleic acid binding"/>
    <property type="evidence" value="ECO:0007669"/>
    <property type="project" value="InterPro"/>
</dbReference>
<dbReference type="InterPro" id="IPR051319">
    <property type="entry name" value="Oligoribo/pAp-PDE_c-di-AMP_PDE"/>
</dbReference>
<dbReference type="EMBL" id="DVFJ01000031">
    <property type="protein sequence ID" value="HIQ72282.1"/>
    <property type="molecule type" value="Genomic_DNA"/>
</dbReference>
<gene>
    <name evidence="3" type="ORF">IAB73_08770</name>
</gene>
<dbReference type="AlphaFoldDB" id="A0A9D0ZAS9"/>
<dbReference type="SUPFAM" id="SSF64182">
    <property type="entry name" value="DHH phosphoesterases"/>
    <property type="match status" value="1"/>
</dbReference>
<dbReference type="Pfam" id="PF02272">
    <property type="entry name" value="DHHA1"/>
    <property type="match status" value="1"/>
</dbReference>
<name>A0A9D0ZAS9_9FIRM</name>
<organism evidence="3 4">
    <name type="scientific">Candidatus Onthenecus intestinigallinarum</name>
    <dbReference type="NCBI Taxonomy" id="2840875"/>
    <lineage>
        <taxon>Bacteria</taxon>
        <taxon>Bacillati</taxon>
        <taxon>Bacillota</taxon>
        <taxon>Clostridia</taxon>
        <taxon>Eubacteriales</taxon>
        <taxon>Candidatus Onthenecus</taxon>
    </lineage>
</organism>
<dbReference type="InterPro" id="IPR038763">
    <property type="entry name" value="DHH_sf"/>
</dbReference>
<dbReference type="Pfam" id="PF01368">
    <property type="entry name" value="DHH"/>
    <property type="match status" value="1"/>
</dbReference>
<sequence length="329" mass="37306">MKNLDKMEAILQRIEAYPRIMLFRHVRPDGDCVGATKGLQRILRLSFPEKEILLTDGQQSDFLAFLGPDDEPVADELYAQALGIVLDTGNQARISNPKYALCRELIKIDHHIDREPYGDLSWVEEERSSACEMIAAFYGVFRDRLRIDAWAATCLYTGMVTDSGRFKFSSVTGDTLRCAALLLDQGVDTQTLYAHLYLKDFDSLRFKAYLYEHIQRTENGVAHLYVSRGMQERFGLTFETASACVSCMDSIRGCLCWIAFIETPGGEESIRVRLRSRFMPISDLAERYRGGGHACASGATVYDEEEVRALLAEADAMVRDYKQTHTDWM</sequence>
<evidence type="ECO:0000259" key="2">
    <source>
        <dbReference type="Pfam" id="PF02272"/>
    </source>
</evidence>
<dbReference type="Gene3D" id="3.10.310.30">
    <property type="match status" value="1"/>
</dbReference>
<evidence type="ECO:0000313" key="3">
    <source>
        <dbReference type="EMBL" id="HIQ72282.1"/>
    </source>
</evidence>
<dbReference type="InterPro" id="IPR003156">
    <property type="entry name" value="DHHA1_dom"/>
</dbReference>
<dbReference type="PANTHER" id="PTHR47618:SF1">
    <property type="entry name" value="BIFUNCTIONAL OLIGORIBONUCLEASE AND PAP PHOSPHATASE NRNA"/>
    <property type="match status" value="1"/>
</dbReference>
<dbReference type="PANTHER" id="PTHR47618">
    <property type="entry name" value="BIFUNCTIONAL OLIGORIBONUCLEASE AND PAP PHOSPHATASE NRNA"/>
    <property type="match status" value="1"/>
</dbReference>
<evidence type="ECO:0000259" key="1">
    <source>
        <dbReference type="Pfam" id="PF01368"/>
    </source>
</evidence>
<comment type="caution">
    <text evidence="3">The sequence shown here is derived from an EMBL/GenBank/DDBJ whole genome shotgun (WGS) entry which is preliminary data.</text>
</comment>
<protein>
    <submittedName>
        <fullName evidence="3">Bifunctional oligoribonuclease/PAP phosphatase NrnA</fullName>
    </submittedName>
</protein>
<feature type="domain" description="DDH" evidence="1">
    <location>
        <begin position="19"/>
        <end position="159"/>
    </location>
</feature>
<reference evidence="3" key="1">
    <citation type="submission" date="2020-10" db="EMBL/GenBank/DDBJ databases">
        <authorList>
            <person name="Gilroy R."/>
        </authorList>
    </citation>
    <scope>NUCLEOTIDE SEQUENCE</scope>
    <source>
        <strain evidence="3">ChiSxjej2B14-6234</strain>
    </source>
</reference>
<dbReference type="Proteomes" id="UP000886887">
    <property type="component" value="Unassembled WGS sequence"/>
</dbReference>
<proteinExistence type="predicted"/>
<reference evidence="3" key="2">
    <citation type="journal article" date="2021" name="PeerJ">
        <title>Extensive microbial diversity within the chicken gut microbiome revealed by metagenomics and culture.</title>
        <authorList>
            <person name="Gilroy R."/>
            <person name="Ravi A."/>
            <person name="Getino M."/>
            <person name="Pursley I."/>
            <person name="Horton D.L."/>
            <person name="Alikhan N.F."/>
            <person name="Baker D."/>
            <person name="Gharbi K."/>
            <person name="Hall N."/>
            <person name="Watson M."/>
            <person name="Adriaenssens E.M."/>
            <person name="Foster-Nyarko E."/>
            <person name="Jarju S."/>
            <person name="Secka A."/>
            <person name="Antonio M."/>
            <person name="Oren A."/>
            <person name="Chaudhuri R.R."/>
            <person name="La Ragione R."/>
            <person name="Hildebrand F."/>
            <person name="Pallen M.J."/>
        </authorList>
    </citation>
    <scope>NUCLEOTIDE SEQUENCE</scope>
    <source>
        <strain evidence="3">ChiSxjej2B14-6234</strain>
    </source>
</reference>
<feature type="domain" description="DHHA1" evidence="2">
    <location>
        <begin position="237"/>
        <end position="319"/>
    </location>
</feature>
<accession>A0A9D0ZAS9</accession>
<dbReference type="Gene3D" id="3.90.1640.10">
    <property type="entry name" value="inorganic pyrophosphatase (n-terminal core)"/>
    <property type="match status" value="1"/>
</dbReference>
<dbReference type="InterPro" id="IPR001667">
    <property type="entry name" value="DDH_dom"/>
</dbReference>
<evidence type="ECO:0000313" key="4">
    <source>
        <dbReference type="Proteomes" id="UP000886887"/>
    </source>
</evidence>